<evidence type="ECO:0000313" key="10">
    <source>
        <dbReference type="Proteomes" id="UP001178662"/>
    </source>
</evidence>
<dbReference type="InterPro" id="IPR002891">
    <property type="entry name" value="APS"/>
</dbReference>
<dbReference type="NCBIfam" id="NF003013">
    <property type="entry name" value="PRK03846.1"/>
    <property type="match status" value="1"/>
</dbReference>
<feature type="active site" description="Phosphoserine intermediate" evidence="6">
    <location>
        <position position="95"/>
    </location>
</feature>
<dbReference type="GO" id="GO:0005737">
    <property type="term" value="C:cytoplasm"/>
    <property type="evidence" value="ECO:0007669"/>
    <property type="project" value="TreeGrafter"/>
</dbReference>
<keyword evidence="3 6" id="KW-0808">Transferase</keyword>
<reference evidence="9" key="1">
    <citation type="submission" date="2023-03" db="EMBL/GenBank/DDBJ databases">
        <title>Andean soil-derived lignocellulolytic bacterial consortium as a source of novel taxa and putative plastic-active enzymes.</title>
        <authorList>
            <person name="Diaz-Garcia L."/>
            <person name="Chuvochina M."/>
            <person name="Feuerriegel G."/>
            <person name="Bunk B."/>
            <person name="Sproer C."/>
            <person name="Streit W.R."/>
            <person name="Rodriguez L.M."/>
            <person name="Overmann J."/>
            <person name="Jimenez D.J."/>
        </authorList>
    </citation>
    <scope>NUCLEOTIDE SEQUENCE</scope>
    <source>
        <strain evidence="9">MAG 2441</strain>
    </source>
</reference>
<protein>
    <recommendedName>
        <fullName evidence="2 6">Adenylyl-sulfate kinase</fullName>
        <ecNumber evidence="2 6">2.7.1.25</ecNumber>
    </recommendedName>
    <alternativeName>
        <fullName evidence="6">APS kinase</fullName>
    </alternativeName>
    <alternativeName>
        <fullName evidence="6">ATP adenosine-5'-phosphosulfate 3'-phosphotransferase</fullName>
    </alternativeName>
    <alternativeName>
        <fullName evidence="6">Adenosine-5'-phosphosulfate kinase</fullName>
    </alternativeName>
</protein>
<dbReference type="GO" id="GO:0010134">
    <property type="term" value="P:sulfate assimilation via adenylyl sulfate reduction"/>
    <property type="evidence" value="ECO:0007669"/>
    <property type="project" value="TreeGrafter"/>
</dbReference>
<sequence>MPREVIERMNGHKGRVVWFTGLPGSGKTTLANEVEKEMLQCGIRCVVIDGDCLRKGLNQDLGFSEAHRIENLRRAAEVALMFVEAGFLVLAPLISPSESGRVIVRQCFQQEDYTELFIKCSLTECKRRDPKGMYRLAEAGELPNFTGVSAPYEPPVQPDLVLDTEKINLQHCVETLANYLRLKTKKLNP</sequence>
<organism evidence="9 10">
    <name type="scientific">Candidatus Cohnella colombiensis</name>
    <dbReference type="NCBI Taxonomy" id="3121368"/>
    <lineage>
        <taxon>Bacteria</taxon>
        <taxon>Bacillati</taxon>
        <taxon>Bacillota</taxon>
        <taxon>Bacilli</taxon>
        <taxon>Bacillales</taxon>
        <taxon>Paenibacillaceae</taxon>
        <taxon>Cohnella</taxon>
    </lineage>
</organism>
<evidence type="ECO:0000256" key="4">
    <source>
        <dbReference type="ARBA" id="ARBA00022741"/>
    </source>
</evidence>
<dbReference type="PANTHER" id="PTHR42700:SF1">
    <property type="entry name" value="SULFATE ADENYLYLTRANSFERASE"/>
    <property type="match status" value="1"/>
</dbReference>
<dbReference type="NCBIfam" id="TIGR00455">
    <property type="entry name" value="apsK"/>
    <property type="match status" value="1"/>
</dbReference>
<evidence type="ECO:0000256" key="6">
    <source>
        <dbReference type="HAMAP-Rule" id="MF_00065"/>
    </source>
</evidence>
<keyword evidence="6 7" id="KW-0418">Kinase</keyword>
<dbReference type="Gene3D" id="3.40.50.300">
    <property type="entry name" value="P-loop containing nucleotide triphosphate hydrolases"/>
    <property type="match status" value="1"/>
</dbReference>
<dbReference type="InterPro" id="IPR059117">
    <property type="entry name" value="APS_kinase_dom"/>
</dbReference>
<feature type="binding site" evidence="6">
    <location>
        <begin position="21"/>
        <end position="28"/>
    </location>
    <ligand>
        <name>ATP</name>
        <dbReference type="ChEBI" id="CHEBI:30616"/>
    </ligand>
</feature>
<keyword evidence="6" id="KW-0597">Phosphoprotein</keyword>
<comment type="function">
    <text evidence="6 7">Catalyzes the synthesis of activated sulfate.</text>
</comment>
<comment type="pathway">
    <text evidence="6 7">Sulfur metabolism; hydrogen sulfide biosynthesis; sulfite from sulfate: step 2/3.</text>
</comment>
<keyword evidence="4 6" id="KW-0547">Nucleotide-binding</keyword>
<keyword evidence="10" id="KW-1185">Reference proteome</keyword>
<dbReference type="GO" id="GO:0070814">
    <property type="term" value="P:hydrogen sulfide biosynthetic process"/>
    <property type="evidence" value="ECO:0007669"/>
    <property type="project" value="UniProtKB-UniRule"/>
</dbReference>
<dbReference type="SUPFAM" id="SSF52540">
    <property type="entry name" value="P-loop containing nucleoside triphosphate hydrolases"/>
    <property type="match status" value="1"/>
</dbReference>
<dbReference type="GO" id="GO:0019379">
    <property type="term" value="P:sulfate assimilation, phosphoadenylyl sulfate reduction by phosphoadenylyl-sulfate reductase (thioredoxin)"/>
    <property type="evidence" value="ECO:0007669"/>
    <property type="project" value="TreeGrafter"/>
</dbReference>
<accession>A0AA95EZG9</accession>
<dbReference type="GO" id="GO:0005524">
    <property type="term" value="F:ATP binding"/>
    <property type="evidence" value="ECO:0007669"/>
    <property type="project" value="UniProtKB-UniRule"/>
</dbReference>
<evidence type="ECO:0000259" key="8">
    <source>
        <dbReference type="Pfam" id="PF01583"/>
    </source>
</evidence>
<dbReference type="EMBL" id="CP119317">
    <property type="protein sequence ID" value="WEK56398.1"/>
    <property type="molecule type" value="Genomic_DNA"/>
</dbReference>
<dbReference type="EC" id="2.7.1.25" evidence="2 6"/>
<proteinExistence type="inferred from homology"/>
<dbReference type="InterPro" id="IPR027417">
    <property type="entry name" value="P-loop_NTPase"/>
</dbReference>
<dbReference type="CDD" id="cd02027">
    <property type="entry name" value="APSK"/>
    <property type="match status" value="1"/>
</dbReference>
<gene>
    <name evidence="6 9" type="primary">cysC</name>
    <name evidence="9" type="ORF">P0Y55_14355</name>
</gene>
<name>A0AA95EZG9_9BACL</name>
<comment type="catalytic activity">
    <reaction evidence="1 6 7">
        <text>adenosine 5'-phosphosulfate + ATP = 3'-phosphoadenylyl sulfate + ADP + H(+)</text>
        <dbReference type="Rhea" id="RHEA:24152"/>
        <dbReference type="ChEBI" id="CHEBI:15378"/>
        <dbReference type="ChEBI" id="CHEBI:30616"/>
        <dbReference type="ChEBI" id="CHEBI:58243"/>
        <dbReference type="ChEBI" id="CHEBI:58339"/>
        <dbReference type="ChEBI" id="CHEBI:456216"/>
        <dbReference type="EC" id="2.7.1.25"/>
    </reaction>
</comment>
<dbReference type="GO" id="GO:0004020">
    <property type="term" value="F:adenylylsulfate kinase activity"/>
    <property type="evidence" value="ECO:0007669"/>
    <property type="project" value="UniProtKB-UniRule"/>
</dbReference>
<evidence type="ECO:0000256" key="2">
    <source>
        <dbReference type="ARBA" id="ARBA00012121"/>
    </source>
</evidence>
<dbReference type="Pfam" id="PF01583">
    <property type="entry name" value="APS_kinase"/>
    <property type="match status" value="1"/>
</dbReference>
<dbReference type="Proteomes" id="UP001178662">
    <property type="component" value="Chromosome"/>
</dbReference>
<feature type="domain" description="APS kinase" evidence="8">
    <location>
        <begin position="13"/>
        <end position="163"/>
    </location>
</feature>
<dbReference type="InterPro" id="IPR050512">
    <property type="entry name" value="Sulf_AdTrans/APS_kinase"/>
</dbReference>
<keyword evidence="5 6" id="KW-0067">ATP-binding</keyword>
<dbReference type="PANTHER" id="PTHR42700">
    <property type="entry name" value="SULFATE ADENYLYLTRANSFERASE"/>
    <property type="match status" value="1"/>
</dbReference>
<evidence type="ECO:0000313" key="9">
    <source>
        <dbReference type="EMBL" id="WEK56398.1"/>
    </source>
</evidence>
<dbReference type="HAMAP" id="MF_00065">
    <property type="entry name" value="Adenylyl_sulf_kinase"/>
    <property type="match status" value="1"/>
</dbReference>
<evidence type="ECO:0000256" key="7">
    <source>
        <dbReference type="RuleBase" id="RU004347"/>
    </source>
</evidence>
<evidence type="ECO:0000256" key="3">
    <source>
        <dbReference type="ARBA" id="ARBA00022679"/>
    </source>
</evidence>
<dbReference type="AlphaFoldDB" id="A0AA95EZG9"/>
<evidence type="ECO:0000256" key="5">
    <source>
        <dbReference type="ARBA" id="ARBA00022840"/>
    </source>
</evidence>
<comment type="similarity">
    <text evidence="6 7">Belongs to the APS kinase family.</text>
</comment>
<dbReference type="GO" id="GO:0004781">
    <property type="term" value="F:sulfate adenylyltransferase (ATP) activity"/>
    <property type="evidence" value="ECO:0007669"/>
    <property type="project" value="TreeGrafter"/>
</dbReference>
<evidence type="ECO:0000256" key="1">
    <source>
        <dbReference type="ARBA" id="ARBA00001823"/>
    </source>
</evidence>